<evidence type="ECO:0000256" key="4">
    <source>
        <dbReference type="ARBA" id="ARBA00023235"/>
    </source>
</evidence>
<comment type="catalytic activity">
    <reaction evidence="6">
        <text>D-lyxose = D-xylulose</text>
        <dbReference type="Rhea" id="RHEA:14201"/>
        <dbReference type="ChEBI" id="CHEBI:16789"/>
        <dbReference type="ChEBI" id="CHEBI:17140"/>
        <dbReference type="EC" id="5.3.1.15"/>
    </reaction>
</comment>
<dbReference type="eggNOG" id="COG3822">
    <property type="taxonomic scope" value="Bacteria"/>
</dbReference>
<dbReference type="HOGENOM" id="CLU_1204311_0_0_12"/>
<dbReference type="STRING" id="545695.TREAZ_3511"/>
<name>F5Y7C2_LEAAZ</name>
<dbReference type="Gene3D" id="2.60.120.10">
    <property type="entry name" value="Jelly Rolls"/>
    <property type="match status" value="1"/>
</dbReference>
<evidence type="ECO:0000256" key="7">
    <source>
        <dbReference type="ARBA" id="ARBA00044951"/>
    </source>
</evidence>
<evidence type="ECO:0000256" key="6">
    <source>
        <dbReference type="ARBA" id="ARBA00044907"/>
    </source>
</evidence>
<evidence type="ECO:0000313" key="9">
    <source>
        <dbReference type="EMBL" id="AEF83314.1"/>
    </source>
</evidence>
<dbReference type="Pfam" id="PF07385">
    <property type="entry name" value="Lyx_isomer"/>
    <property type="match status" value="1"/>
</dbReference>
<dbReference type="InterPro" id="IPR010864">
    <property type="entry name" value="D-lyxose_isomer"/>
</dbReference>
<dbReference type="RefSeq" id="WP_015712065.1">
    <property type="nucleotide sequence ID" value="NC_015577.1"/>
</dbReference>
<dbReference type="InterPro" id="IPR014710">
    <property type="entry name" value="RmlC-like_jellyroll"/>
</dbReference>
<evidence type="ECO:0000256" key="8">
    <source>
        <dbReference type="ARBA" id="ARBA00044972"/>
    </source>
</evidence>
<dbReference type="KEGG" id="taz:TREAZ_3511"/>
<dbReference type="GO" id="GO:0046872">
    <property type="term" value="F:metal ion binding"/>
    <property type="evidence" value="ECO:0007669"/>
    <property type="project" value="UniProtKB-KW"/>
</dbReference>
<comment type="similarity">
    <text evidence="7">Belongs to the D-lyxose ketol-isomerase family.</text>
</comment>
<dbReference type="EC" id="5.3.1.15" evidence="8"/>
<comment type="cofactor">
    <cofactor evidence="1">
        <name>Mn(2+)</name>
        <dbReference type="ChEBI" id="CHEBI:29035"/>
    </cofactor>
</comment>
<dbReference type="CDD" id="cd20309">
    <property type="entry name" value="cupin_EcSI"/>
    <property type="match status" value="1"/>
</dbReference>
<keyword evidence="4" id="KW-0413">Isomerase</keyword>
<evidence type="ECO:0000313" key="10">
    <source>
        <dbReference type="Proteomes" id="UP000009222"/>
    </source>
</evidence>
<dbReference type="GO" id="GO:0047828">
    <property type="term" value="F:D-lyxose ketol-isomerase activity"/>
    <property type="evidence" value="ECO:0007669"/>
    <property type="project" value="UniProtKB-EC"/>
</dbReference>
<evidence type="ECO:0000256" key="3">
    <source>
        <dbReference type="ARBA" id="ARBA00023211"/>
    </source>
</evidence>
<dbReference type="InParanoid" id="F5Y7C2"/>
<dbReference type="AlphaFoldDB" id="F5Y7C2"/>
<keyword evidence="10" id="KW-1185">Reference proteome</keyword>
<proteinExistence type="inferred from homology"/>
<evidence type="ECO:0000256" key="1">
    <source>
        <dbReference type="ARBA" id="ARBA00001936"/>
    </source>
</evidence>
<dbReference type="SUPFAM" id="SSF51182">
    <property type="entry name" value="RmlC-like cupins"/>
    <property type="match status" value="1"/>
</dbReference>
<keyword evidence="2" id="KW-0479">Metal-binding</keyword>
<reference evidence="9 10" key="2">
    <citation type="journal article" date="2011" name="ISME J.">
        <title>RNA-seq reveals cooperative metabolic interactions between two termite-gut spirochete species in co-culture.</title>
        <authorList>
            <person name="Rosenthal A.Z."/>
            <person name="Matson E.G."/>
            <person name="Eldar A."/>
            <person name="Leadbetter J.R."/>
        </authorList>
    </citation>
    <scope>NUCLEOTIDE SEQUENCE [LARGE SCALE GENOMIC DNA]</scope>
    <source>
        <strain evidence="10">ATCC BAA-888 / DSM 13862 / ZAS-9</strain>
    </source>
</reference>
<dbReference type="Proteomes" id="UP000009222">
    <property type="component" value="Chromosome"/>
</dbReference>
<organism evidence="9 10">
    <name type="scientific">Leadbettera azotonutricia (strain ATCC BAA-888 / DSM 13862 / ZAS-9)</name>
    <name type="common">Treponema azotonutricium</name>
    <dbReference type="NCBI Taxonomy" id="545695"/>
    <lineage>
        <taxon>Bacteria</taxon>
        <taxon>Pseudomonadati</taxon>
        <taxon>Spirochaetota</taxon>
        <taxon>Spirochaetia</taxon>
        <taxon>Spirochaetales</taxon>
        <taxon>Breznakiellaceae</taxon>
        <taxon>Leadbettera</taxon>
    </lineage>
</organism>
<evidence type="ECO:0000256" key="2">
    <source>
        <dbReference type="ARBA" id="ARBA00022723"/>
    </source>
</evidence>
<protein>
    <recommendedName>
        <fullName evidence="8">D-lyxose ketol-isomerase</fullName>
        <ecNumber evidence="8">5.3.1.15</ecNumber>
    </recommendedName>
</protein>
<reference evidence="10" key="1">
    <citation type="submission" date="2009-12" db="EMBL/GenBank/DDBJ databases">
        <title>Complete sequence of Treponema azotonutricium strain ZAS-9.</title>
        <authorList>
            <person name="Tetu S.G."/>
            <person name="Matson E."/>
            <person name="Ren Q."/>
            <person name="Seshadri R."/>
            <person name="Elbourne L."/>
            <person name="Hassan K.A."/>
            <person name="Durkin A."/>
            <person name="Radune D."/>
            <person name="Mohamoud Y."/>
            <person name="Shay R."/>
            <person name="Jin S."/>
            <person name="Zhang X."/>
            <person name="Lucey K."/>
            <person name="Ballor N.R."/>
            <person name="Ottesen E."/>
            <person name="Rosenthal R."/>
            <person name="Allen A."/>
            <person name="Leadbetter J.R."/>
            <person name="Paulsen I.T."/>
        </authorList>
    </citation>
    <scope>NUCLEOTIDE SEQUENCE [LARGE SCALE GENOMIC DNA]</scope>
    <source>
        <strain evidence="10">ATCC BAA-888 / DSM 13862 / ZAS-9</strain>
    </source>
</reference>
<accession>F5Y7C2</accession>
<keyword evidence="5" id="KW-0119">Carbohydrate metabolism</keyword>
<gene>
    <name evidence="9" type="ordered locus">TREAZ_3511</name>
</gene>
<dbReference type="InterPro" id="IPR011051">
    <property type="entry name" value="RmlC_Cupin_sf"/>
</dbReference>
<dbReference type="OrthoDB" id="27002at2"/>
<dbReference type="InterPro" id="IPR047581">
    <property type="entry name" value="EcSI_cupin"/>
</dbReference>
<sequence>MKRSEINHYIKDAKEFIRKNGFHLPPFAFWSPDEWKGKGSEYDEIQNNQLGWDLTDFGSGDYEKIGLFLFTIRNGNYHDPANKKTYAEKLMIGLPSQVTPYHYHKAKMEDIINRGGEGQLCIRVYGSIGPRELDEKSPVPVAVDGRNFTVPAGTVIRLSQGESISLSRGVFHEFWADKSTLLLGEVSMVNDDHTDNYFLKDQGRFPEIIEDEKPLHLLVGDYEKYRG</sequence>
<keyword evidence="3" id="KW-0464">Manganese</keyword>
<dbReference type="EMBL" id="CP001841">
    <property type="protein sequence ID" value="AEF83314.1"/>
    <property type="molecule type" value="Genomic_DNA"/>
</dbReference>
<evidence type="ECO:0000256" key="5">
    <source>
        <dbReference type="ARBA" id="ARBA00023277"/>
    </source>
</evidence>